<dbReference type="PANTHER" id="PTHR30560">
    <property type="entry name" value="TRIGGER FACTOR CHAPERONE AND PEPTIDYL-PROLYL CIS/TRANS ISOMERASE"/>
    <property type="match status" value="1"/>
</dbReference>
<gene>
    <name evidence="2" type="ORF">FRX31_018499</name>
</gene>
<protein>
    <submittedName>
        <fullName evidence="2">Bacterial trigger factor</fullName>
    </submittedName>
</protein>
<reference evidence="2 3" key="1">
    <citation type="submission" date="2020-06" db="EMBL/GenBank/DDBJ databases">
        <title>Transcriptomic and genomic resources for Thalictrum thalictroides and T. hernandezii: Facilitating candidate gene discovery in an emerging model plant lineage.</title>
        <authorList>
            <person name="Arias T."/>
            <person name="Riano-Pachon D.M."/>
            <person name="Di Stilio V.S."/>
        </authorList>
    </citation>
    <scope>NUCLEOTIDE SEQUENCE [LARGE SCALE GENOMIC DNA]</scope>
    <source>
        <strain evidence="3">cv. WT478/WT964</strain>
        <tissue evidence="2">Leaves</tissue>
    </source>
</reference>
<feature type="domain" description="Trigger factor ribosome-binding bacterial" evidence="1">
    <location>
        <begin position="113"/>
        <end position="258"/>
    </location>
</feature>
<dbReference type="GO" id="GO:0003755">
    <property type="term" value="F:peptidyl-prolyl cis-trans isomerase activity"/>
    <property type="evidence" value="ECO:0007669"/>
    <property type="project" value="TreeGrafter"/>
</dbReference>
<evidence type="ECO:0000313" key="3">
    <source>
        <dbReference type="Proteomes" id="UP000554482"/>
    </source>
</evidence>
<dbReference type="Gene3D" id="3.30.70.1050">
    <property type="entry name" value="Trigger factor ribosome-binding domain"/>
    <property type="match status" value="1"/>
</dbReference>
<dbReference type="GO" id="GO:0043335">
    <property type="term" value="P:protein unfolding"/>
    <property type="evidence" value="ECO:0007669"/>
    <property type="project" value="TreeGrafter"/>
</dbReference>
<dbReference type="GO" id="GO:0015031">
    <property type="term" value="P:protein transport"/>
    <property type="evidence" value="ECO:0007669"/>
    <property type="project" value="InterPro"/>
</dbReference>
<dbReference type="Pfam" id="PF05697">
    <property type="entry name" value="Trigger_N"/>
    <property type="match status" value="1"/>
</dbReference>
<dbReference type="EMBL" id="JABWDY010022184">
    <property type="protein sequence ID" value="KAF5191912.1"/>
    <property type="molecule type" value="Genomic_DNA"/>
</dbReference>
<accession>A0A7J6W5U1</accession>
<name>A0A7J6W5U1_THATH</name>
<dbReference type="InterPro" id="IPR008881">
    <property type="entry name" value="Trigger_fac_ribosome-bd_bac"/>
</dbReference>
<proteinExistence type="predicted"/>
<dbReference type="Proteomes" id="UP000554482">
    <property type="component" value="Unassembled WGS sequence"/>
</dbReference>
<dbReference type="GO" id="GO:0051083">
    <property type="term" value="P:'de novo' cotranslational protein folding"/>
    <property type="evidence" value="ECO:0007669"/>
    <property type="project" value="TreeGrafter"/>
</dbReference>
<dbReference type="PANTHER" id="PTHR30560:SF5">
    <property type="entry name" value="OS09G0515400 PROTEIN"/>
    <property type="match status" value="1"/>
</dbReference>
<dbReference type="GO" id="GO:0044183">
    <property type="term" value="F:protein folding chaperone"/>
    <property type="evidence" value="ECO:0007669"/>
    <property type="project" value="TreeGrafter"/>
</dbReference>
<dbReference type="AlphaFoldDB" id="A0A7J6W5U1"/>
<evidence type="ECO:0000313" key="2">
    <source>
        <dbReference type="EMBL" id="KAF5191912.1"/>
    </source>
</evidence>
<keyword evidence="3" id="KW-1185">Reference proteome</keyword>
<dbReference type="GO" id="GO:0043022">
    <property type="term" value="F:ribosome binding"/>
    <property type="evidence" value="ECO:0007669"/>
    <property type="project" value="TreeGrafter"/>
</dbReference>
<evidence type="ECO:0000259" key="1">
    <source>
        <dbReference type="Pfam" id="PF05697"/>
    </source>
</evidence>
<organism evidence="2 3">
    <name type="scientific">Thalictrum thalictroides</name>
    <name type="common">Rue-anemone</name>
    <name type="synonym">Anemone thalictroides</name>
    <dbReference type="NCBI Taxonomy" id="46969"/>
    <lineage>
        <taxon>Eukaryota</taxon>
        <taxon>Viridiplantae</taxon>
        <taxon>Streptophyta</taxon>
        <taxon>Embryophyta</taxon>
        <taxon>Tracheophyta</taxon>
        <taxon>Spermatophyta</taxon>
        <taxon>Magnoliopsida</taxon>
        <taxon>Ranunculales</taxon>
        <taxon>Ranunculaceae</taxon>
        <taxon>Thalictroideae</taxon>
        <taxon>Thalictrum</taxon>
    </lineage>
</organism>
<dbReference type="OrthoDB" id="1881930at2759"/>
<comment type="caution">
    <text evidence="2">The sequence shown here is derived from an EMBL/GenBank/DDBJ whole genome shotgun (WGS) entry which is preliminary data.</text>
</comment>
<sequence length="264" mass="29019">MAALASAPCFQFQFQFLIRGPQPQPSKLLLGCGGGARPRCLLGGAAISTAPNPIHNSSFFQSFSSPTFTFQLHKTHNFSSEYHKPYATTCDISPGLEDRDTTATMEGISVASTTMEDGAIKMKINVSGDKSEAIFDSVFSKMVSAAQPIPGFRRVKGVGHVIWRSNCLCFDLIGVCCDEHLASTGKTPNIRRDILIQILGPSKVYKQVIKKIINSTVAEYVEKQKLKVTKDLRVEQSFEELESRFVPGEEFRFDASIDQLGGEE</sequence>
<dbReference type="InterPro" id="IPR005215">
    <property type="entry name" value="Trig_fac"/>
</dbReference>
<dbReference type="InterPro" id="IPR036611">
    <property type="entry name" value="Trigger_fac_ribosome-bd_sf"/>
</dbReference>